<dbReference type="VEuPathDB" id="MicrosporidiaDB:H312_00817"/>
<feature type="transmembrane region" description="Helical" evidence="1">
    <location>
        <begin position="249"/>
        <end position="273"/>
    </location>
</feature>
<dbReference type="EMBL" id="KK365137">
    <property type="protein sequence ID" value="KCZ81777.1"/>
    <property type="molecule type" value="Genomic_DNA"/>
</dbReference>
<keyword evidence="3" id="KW-1185">Reference proteome</keyword>
<accession>A0A059F3U3</accession>
<evidence type="ECO:0000313" key="3">
    <source>
        <dbReference type="Proteomes" id="UP000030655"/>
    </source>
</evidence>
<feature type="transmembrane region" description="Helical" evidence="1">
    <location>
        <begin position="189"/>
        <end position="207"/>
    </location>
</feature>
<organism evidence="2 3">
    <name type="scientific">Anncaliia algerae PRA339</name>
    <dbReference type="NCBI Taxonomy" id="1288291"/>
    <lineage>
        <taxon>Eukaryota</taxon>
        <taxon>Fungi</taxon>
        <taxon>Fungi incertae sedis</taxon>
        <taxon>Microsporidia</taxon>
        <taxon>Tubulinosematoidea</taxon>
        <taxon>Tubulinosematidae</taxon>
        <taxon>Anncaliia</taxon>
    </lineage>
</organism>
<dbReference type="OrthoDB" id="10284206at2759"/>
<dbReference type="AlphaFoldDB" id="A0A059F3U3"/>
<reference evidence="2 3" key="2">
    <citation type="submission" date="2014-03" db="EMBL/GenBank/DDBJ databases">
        <title>The Genome Sequence of Anncaliia algerae insect isolate PRA339.</title>
        <authorList>
            <consortium name="The Broad Institute Genome Sequencing Platform"/>
            <consortium name="The Broad Institute Genome Sequencing Center for Infectious Disease"/>
            <person name="Cuomo C."/>
            <person name="Becnel J."/>
            <person name="Sanscrainte N."/>
            <person name="Walker B."/>
            <person name="Young S.K."/>
            <person name="Zeng Q."/>
            <person name="Gargeya S."/>
            <person name="Fitzgerald M."/>
            <person name="Haas B."/>
            <person name="Abouelleil A."/>
            <person name="Alvarado L."/>
            <person name="Arachchi H.M."/>
            <person name="Berlin A.M."/>
            <person name="Chapman S.B."/>
            <person name="Dewar J."/>
            <person name="Goldberg J."/>
            <person name="Griggs A."/>
            <person name="Gujja S."/>
            <person name="Hansen M."/>
            <person name="Howarth C."/>
            <person name="Imamovic A."/>
            <person name="Larimer J."/>
            <person name="McCowan C."/>
            <person name="Murphy C."/>
            <person name="Neiman D."/>
            <person name="Pearson M."/>
            <person name="Priest M."/>
            <person name="Roberts A."/>
            <person name="Saif S."/>
            <person name="Shea T."/>
            <person name="Sisk P."/>
            <person name="Sykes S."/>
            <person name="Wortman J."/>
            <person name="Nusbaum C."/>
            <person name="Birren B."/>
        </authorList>
    </citation>
    <scope>NUCLEOTIDE SEQUENCE [LARGE SCALE GENOMIC DNA]</scope>
    <source>
        <strain evidence="2 3">PRA339</strain>
    </source>
</reference>
<dbReference type="HOGENOM" id="CLU_868699_0_0_1"/>
<reference evidence="3" key="1">
    <citation type="submission" date="2013-02" db="EMBL/GenBank/DDBJ databases">
        <authorList>
            <consortium name="The Broad Institute Genome Sequencing Platform"/>
            <person name="Cuomo C."/>
            <person name="Becnel J."/>
            <person name="Sanscrainte N."/>
            <person name="Walker B."/>
            <person name="Young S.K."/>
            <person name="Zeng Q."/>
            <person name="Gargeya S."/>
            <person name="Fitzgerald M."/>
            <person name="Haas B."/>
            <person name="Abouelleil A."/>
            <person name="Alvarado L."/>
            <person name="Arachchi H.M."/>
            <person name="Berlin A.M."/>
            <person name="Chapman S.B."/>
            <person name="Dewar J."/>
            <person name="Goldberg J."/>
            <person name="Griggs A."/>
            <person name="Gujja S."/>
            <person name="Hansen M."/>
            <person name="Howarth C."/>
            <person name="Imamovic A."/>
            <person name="Larimer J."/>
            <person name="McCowan C."/>
            <person name="Murphy C."/>
            <person name="Neiman D."/>
            <person name="Pearson M."/>
            <person name="Priest M."/>
            <person name="Roberts A."/>
            <person name="Saif S."/>
            <person name="Shea T."/>
            <person name="Sisk P."/>
            <person name="Sykes S."/>
            <person name="Wortman J."/>
            <person name="Nusbaum C."/>
            <person name="Birren B."/>
        </authorList>
    </citation>
    <scope>NUCLEOTIDE SEQUENCE [LARGE SCALE GENOMIC DNA]</scope>
    <source>
        <strain evidence="3">PRA339</strain>
    </source>
</reference>
<evidence type="ECO:0000313" key="2">
    <source>
        <dbReference type="EMBL" id="KCZ81777.1"/>
    </source>
</evidence>
<keyword evidence="1" id="KW-0472">Membrane</keyword>
<evidence type="ECO:0000256" key="1">
    <source>
        <dbReference type="SAM" id="Phobius"/>
    </source>
</evidence>
<sequence>MQNTAEKKDKLWRNIKEYCKEINKKYFMENKKNNLPLKKIFKRNFNNLMMRCGNAIFITLTSFHLFLILKFKYVSYHFYLCICSLTIELISLLFCLIDSKEIKFAWNSLNLFASFFKFLIIINLASVTFRNEDILVSFFWKPLSEITVKFEFYLDYFNYFKTFYFLHIISCILIYLGGIIKRILFLNKLGALLTGLGYVIWIFILYVCKSYGFWRNFIGMLYILVTILGFFMTSLITSKGYFKRILNHVILLVNTIFLFTMLYMFISFSVQYFELIFKQRLDVITQDKKTINFIVHLFDYIKDTIGIFNIEDGDLVRHYN</sequence>
<feature type="transmembrane region" description="Helical" evidence="1">
    <location>
        <begin position="213"/>
        <end position="237"/>
    </location>
</feature>
<feature type="transmembrane region" description="Helical" evidence="1">
    <location>
        <begin position="159"/>
        <end position="177"/>
    </location>
</feature>
<feature type="transmembrane region" description="Helical" evidence="1">
    <location>
        <begin position="75"/>
        <end position="97"/>
    </location>
</feature>
<gene>
    <name evidence="2" type="ORF">H312_00817</name>
</gene>
<feature type="transmembrane region" description="Helical" evidence="1">
    <location>
        <begin position="109"/>
        <end position="129"/>
    </location>
</feature>
<proteinExistence type="predicted"/>
<dbReference type="Proteomes" id="UP000030655">
    <property type="component" value="Unassembled WGS sequence"/>
</dbReference>
<name>A0A059F3U3_9MICR</name>
<keyword evidence="1" id="KW-1133">Transmembrane helix</keyword>
<keyword evidence="1" id="KW-0812">Transmembrane</keyword>
<feature type="transmembrane region" description="Helical" evidence="1">
    <location>
        <begin position="48"/>
        <end position="69"/>
    </location>
</feature>
<protein>
    <submittedName>
        <fullName evidence="2">Uncharacterized protein</fullName>
    </submittedName>
</protein>